<evidence type="ECO:0000313" key="1">
    <source>
        <dbReference type="EMBL" id="QEE16484.2"/>
    </source>
</evidence>
<dbReference type="EMBL" id="CP042905">
    <property type="protein sequence ID" value="QEE16484.2"/>
    <property type="molecule type" value="Genomic_DNA"/>
</dbReference>
<proteinExistence type="predicted"/>
<dbReference type="InterPro" id="IPR013783">
    <property type="entry name" value="Ig-like_fold"/>
</dbReference>
<sequence>MRFTKCHLNGFIPVNKEKIIPITKMSSSFNSPIWNQTWDGSAYETGTSIWKNESYLYTAGYTNSFGAGSSDLLLIKWNTDGSQIWNRTWGGEGIEVGVTVWGDENFLYTTGYTDSFGAGNFDLFLIKWTTEGNQIWNRTWGGMDDDFVRSLWGDETYLYTTGLTKSFSPAICDLVLIKWTTEGNQIWNRTWGGMDSDIGNTIWGDESFLYTTGYTKSCGKGEGDLLIVKWDTDGTQIWNRTWGGTRLDYVNSAWGSGSYLYLTGYTGSYSTNDYDLFLTKWDIDGNLIWEQILKGFNYDRGKSIWSDGLNLYVLGTLNTLGPNIRDFLLIKWDTDGNQIWNQTWGYPEDDFGYSISGDEIYLYLVGHTKSSFVNEGALFLSKIHKTVLQKPIFQHISPNPDPDGNITLNWNNVADATSYSLYRNTNQIPKISGLAPISVSATTSYSDNNLTNNTYYYVVVAKDEYRKSDISNCELVEVQIVPPIPKEGGISGFPFGSLLSIWSMSIIFLLVKRRK</sequence>
<keyword evidence="2" id="KW-1185">Reference proteome</keyword>
<evidence type="ECO:0008006" key="3">
    <source>
        <dbReference type="Google" id="ProtNLM"/>
    </source>
</evidence>
<name>A0A5B9DBH1_9ARCH</name>
<dbReference type="PANTHER" id="PTHR42754">
    <property type="entry name" value="ENDOGLUCANASE"/>
    <property type="match status" value="1"/>
</dbReference>
<dbReference type="Gene3D" id="2.60.40.10">
    <property type="entry name" value="Immunoglobulins"/>
    <property type="match status" value="1"/>
</dbReference>
<dbReference type="SUPFAM" id="SSF101898">
    <property type="entry name" value="NHL repeat"/>
    <property type="match status" value="1"/>
</dbReference>
<dbReference type="Proteomes" id="UP000321408">
    <property type="component" value="Chromosome"/>
</dbReference>
<organism evidence="1 2">
    <name type="scientific">Promethearchaeum syntrophicum</name>
    <dbReference type="NCBI Taxonomy" id="2594042"/>
    <lineage>
        <taxon>Archaea</taxon>
        <taxon>Promethearchaeati</taxon>
        <taxon>Promethearchaeota</taxon>
        <taxon>Promethearchaeia</taxon>
        <taxon>Promethearchaeales</taxon>
        <taxon>Promethearchaeaceae</taxon>
        <taxon>Promethearchaeum</taxon>
    </lineage>
</organism>
<gene>
    <name evidence="1" type="ORF">DSAG12_02314</name>
</gene>
<dbReference type="KEGG" id="psyt:DSAG12_02314"/>
<reference evidence="1 2" key="2">
    <citation type="journal article" date="2024" name="Int. J. Syst. Evol. Microbiol.">
        <title>Promethearchaeum syntrophicum gen. nov., sp. nov., an anaerobic, obligately syntrophic archaeon, the first isolate of the lineage 'Asgard' archaea, and proposal of the new archaeal phylum Promethearchaeota phyl. nov. and kingdom Promethearchaeati regn. nov.</title>
        <authorList>
            <person name="Imachi H."/>
            <person name="Nobu M.K."/>
            <person name="Kato S."/>
            <person name="Takaki Y."/>
            <person name="Miyazaki M."/>
            <person name="Miyata M."/>
            <person name="Ogawara M."/>
            <person name="Saito Y."/>
            <person name="Sakai S."/>
            <person name="Tahara Y.O."/>
            <person name="Takano Y."/>
            <person name="Tasumi E."/>
            <person name="Uematsu K."/>
            <person name="Yoshimura T."/>
            <person name="Itoh T."/>
            <person name="Ohkuma M."/>
            <person name="Takai K."/>
        </authorList>
    </citation>
    <scope>NUCLEOTIDE SEQUENCE [LARGE SCALE GENOMIC DNA]</scope>
    <source>
        <strain evidence="1 2">MK-D1</strain>
    </source>
</reference>
<accession>A0A5B9DBH1</accession>
<dbReference type="PANTHER" id="PTHR42754:SF1">
    <property type="entry name" value="LIPOPROTEIN"/>
    <property type="match status" value="1"/>
</dbReference>
<evidence type="ECO:0000313" key="2">
    <source>
        <dbReference type="Proteomes" id="UP000321408"/>
    </source>
</evidence>
<reference evidence="1 2" key="1">
    <citation type="journal article" date="2020" name="Nature">
        <title>Isolation of an archaeon at the prokaryote-eukaryote interface.</title>
        <authorList>
            <person name="Imachi H."/>
            <person name="Nobu M.K."/>
            <person name="Nakahara N."/>
            <person name="Morono Y."/>
            <person name="Ogawara M."/>
            <person name="Takaki Y."/>
            <person name="Takano Y."/>
            <person name="Uematsu K."/>
            <person name="Ikuta T."/>
            <person name="Ito M."/>
            <person name="Matsui Y."/>
            <person name="Miyazaki M."/>
            <person name="Murata K."/>
            <person name="Saito Y."/>
            <person name="Sakai S."/>
            <person name="Song C."/>
            <person name="Tasumi E."/>
            <person name="Yamanaka Y."/>
            <person name="Yamaguchi T."/>
            <person name="Kamagata Y."/>
            <person name="Tamaki H."/>
            <person name="Takai K."/>
        </authorList>
    </citation>
    <scope>NUCLEOTIDE SEQUENCE [LARGE SCALE GENOMIC DNA]</scope>
    <source>
        <strain evidence="1 2">MK-D1</strain>
    </source>
</reference>
<protein>
    <recommendedName>
        <fullName evidence="3">Fibronectin type-III domain-containing protein</fullName>
    </recommendedName>
</protein>
<dbReference type="AlphaFoldDB" id="A0A5B9DBH1"/>